<comment type="caution">
    <text evidence="4">The sequence shown here is derived from an EMBL/GenBank/DDBJ whole genome shotgun (WGS) entry which is preliminary data.</text>
</comment>
<dbReference type="GO" id="GO:0009097">
    <property type="term" value="P:isoleucine biosynthetic process"/>
    <property type="evidence" value="ECO:0007669"/>
    <property type="project" value="TreeGrafter"/>
</dbReference>
<dbReference type="InterPro" id="IPR036291">
    <property type="entry name" value="NAD(P)-bd_dom_sf"/>
</dbReference>
<protein>
    <submittedName>
        <fullName evidence="4">IlvN-domain-containing protein</fullName>
    </submittedName>
</protein>
<dbReference type="InterPro" id="IPR013023">
    <property type="entry name" value="KARI"/>
</dbReference>
<sequence>MSAKIYYDSDADLKFLENKQIVFLGFGNQGAAQAQNLRDSGIPNDKILIANREDSYAADARLKGFTVEHDFSKAAAVADILFLLIPDQVQPRVFNGQVAPQLKDTASIVIASGYNVFYKMLNFHPKQDVIMVAPRMIGSSVRSLYQKGKGFPCFVSVEQDGTGSGLSVALALSRAIGATRAGAIASSAREETAMDLFAEQALWPNIIMLFREAFSVLKEAGCSDEALCYEMWMSKEPAEIFERAAEDGFIQQGSLSRLKHHSTVSQFGQLNGALSLDGKAARKHFQDILHNQVLNGKFCREFSKIEEDLEKEGTANPLNELYRRSEESELGQAEKRVRARLAGLIG</sequence>
<dbReference type="PROSITE" id="PS51850">
    <property type="entry name" value="KARI_N"/>
    <property type="match status" value="1"/>
</dbReference>
<proteinExistence type="predicted"/>
<feature type="domain" description="KARI N-terminal Rossmann" evidence="3">
    <location>
        <begin position="3"/>
        <end position="186"/>
    </location>
</feature>
<dbReference type="InterPro" id="IPR000506">
    <property type="entry name" value="KARI_C"/>
</dbReference>
<dbReference type="Gene3D" id="3.40.50.720">
    <property type="entry name" value="NAD(P)-binding Rossmann-like Domain"/>
    <property type="match status" value="1"/>
</dbReference>
<accession>A0A9P5XUP8</accession>
<dbReference type="SUPFAM" id="SSF51735">
    <property type="entry name" value="NAD(P)-binding Rossmann-fold domains"/>
    <property type="match status" value="1"/>
</dbReference>
<dbReference type="PANTHER" id="PTHR21371">
    <property type="entry name" value="KETOL-ACID REDUCTOISOMERASE, MITOCHONDRIAL"/>
    <property type="match status" value="1"/>
</dbReference>
<reference evidence="4" key="1">
    <citation type="submission" date="2020-11" db="EMBL/GenBank/DDBJ databases">
        <authorList>
            <consortium name="DOE Joint Genome Institute"/>
            <person name="Ahrendt S."/>
            <person name="Riley R."/>
            <person name="Andreopoulos W."/>
            <person name="Labutti K."/>
            <person name="Pangilinan J."/>
            <person name="Ruiz-Duenas F.J."/>
            <person name="Barrasa J.M."/>
            <person name="Sanchez-Garcia M."/>
            <person name="Camarero S."/>
            <person name="Miyauchi S."/>
            <person name="Serrano A."/>
            <person name="Linde D."/>
            <person name="Babiker R."/>
            <person name="Drula E."/>
            <person name="Ayuso-Fernandez I."/>
            <person name="Pacheco R."/>
            <person name="Padilla G."/>
            <person name="Ferreira P."/>
            <person name="Barriuso J."/>
            <person name="Kellner H."/>
            <person name="Castanera R."/>
            <person name="Alfaro M."/>
            <person name="Ramirez L."/>
            <person name="Pisabarro A.G."/>
            <person name="Kuo A."/>
            <person name="Tritt A."/>
            <person name="Lipzen A."/>
            <person name="He G."/>
            <person name="Yan M."/>
            <person name="Ng V."/>
            <person name="Cullen D."/>
            <person name="Martin F."/>
            <person name="Rosso M.-N."/>
            <person name="Henrissat B."/>
            <person name="Hibbett D."/>
            <person name="Martinez A.T."/>
            <person name="Grigoriev I.V."/>
        </authorList>
    </citation>
    <scope>NUCLEOTIDE SEQUENCE</scope>
    <source>
        <strain evidence="4">CBS 247.69</strain>
    </source>
</reference>
<keyword evidence="1" id="KW-0560">Oxidoreductase</keyword>
<dbReference type="Pfam" id="PF01450">
    <property type="entry name" value="KARI_C"/>
    <property type="match status" value="1"/>
</dbReference>
<evidence type="ECO:0000313" key="4">
    <source>
        <dbReference type="EMBL" id="KAF9457064.1"/>
    </source>
</evidence>
<organism evidence="4 5">
    <name type="scientific">Collybia nuda</name>
    <dbReference type="NCBI Taxonomy" id="64659"/>
    <lineage>
        <taxon>Eukaryota</taxon>
        <taxon>Fungi</taxon>
        <taxon>Dikarya</taxon>
        <taxon>Basidiomycota</taxon>
        <taxon>Agaricomycotina</taxon>
        <taxon>Agaricomycetes</taxon>
        <taxon>Agaricomycetidae</taxon>
        <taxon>Agaricales</taxon>
        <taxon>Tricholomatineae</taxon>
        <taxon>Clitocybaceae</taxon>
        <taxon>Collybia</taxon>
    </lineage>
</organism>
<dbReference type="GO" id="GO:0004455">
    <property type="term" value="F:ketol-acid reductoisomerase activity"/>
    <property type="evidence" value="ECO:0007669"/>
    <property type="project" value="InterPro"/>
</dbReference>
<comment type="pathway">
    <text evidence="2">Amino-acid biosynthesis.</text>
</comment>
<gene>
    <name evidence="4" type="ORF">BDZ94DRAFT_1285463</name>
</gene>
<dbReference type="Proteomes" id="UP000807353">
    <property type="component" value="Unassembled WGS sequence"/>
</dbReference>
<dbReference type="OrthoDB" id="5411533at2759"/>
<evidence type="ECO:0000313" key="5">
    <source>
        <dbReference type="Proteomes" id="UP000807353"/>
    </source>
</evidence>
<dbReference type="AlphaFoldDB" id="A0A9P5XUP8"/>
<dbReference type="PANTHER" id="PTHR21371:SF1">
    <property type="entry name" value="KETOL-ACID REDUCTOISOMERASE, MITOCHONDRIAL"/>
    <property type="match status" value="1"/>
</dbReference>
<dbReference type="EMBL" id="MU150388">
    <property type="protein sequence ID" value="KAF9457064.1"/>
    <property type="molecule type" value="Genomic_DNA"/>
</dbReference>
<name>A0A9P5XUP8_9AGAR</name>
<dbReference type="Pfam" id="PF07991">
    <property type="entry name" value="KARI_N"/>
    <property type="match status" value="1"/>
</dbReference>
<dbReference type="GO" id="GO:0009099">
    <property type="term" value="P:L-valine biosynthetic process"/>
    <property type="evidence" value="ECO:0007669"/>
    <property type="project" value="TreeGrafter"/>
</dbReference>
<evidence type="ECO:0000259" key="3">
    <source>
        <dbReference type="PROSITE" id="PS51850"/>
    </source>
</evidence>
<keyword evidence="5" id="KW-1185">Reference proteome</keyword>
<dbReference type="Gene3D" id="6.10.240.10">
    <property type="match status" value="1"/>
</dbReference>
<evidence type="ECO:0000256" key="1">
    <source>
        <dbReference type="ARBA" id="ARBA00023002"/>
    </source>
</evidence>
<evidence type="ECO:0000256" key="2">
    <source>
        <dbReference type="ARBA" id="ARBA00029440"/>
    </source>
</evidence>
<dbReference type="InterPro" id="IPR013116">
    <property type="entry name" value="KARI_N"/>
</dbReference>